<keyword evidence="2" id="KW-1185">Reference proteome</keyword>
<dbReference type="Proteomes" id="UP000002350">
    <property type="component" value="Chromosome"/>
</dbReference>
<name>D4ZHV9_SHEVD</name>
<evidence type="ECO:0000313" key="2">
    <source>
        <dbReference type="Proteomes" id="UP000002350"/>
    </source>
</evidence>
<sequence>MVVLIPIGISWFIPRHEKGLANMAKPFFLSSLPN</sequence>
<dbReference type="EMBL" id="AP011177">
    <property type="protein sequence ID" value="BAJ01258.1"/>
    <property type="molecule type" value="Genomic_DNA"/>
</dbReference>
<evidence type="ECO:0000313" key="1">
    <source>
        <dbReference type="EMBL" id="BAJ01258.1"/>
    </source>
</evidence>
<dbReference type="AlphaFoldDB" id="D4ZHV9"/>
<accession>D4ZHV9</accession>
<dbReference type="KEGG" id="svo:SVI_1287"/>
<gene>
    <name evidence="1" type="ordered locus">SVI_1287</name>
</gene>
<proteinExistence type="predicted"/>
<protein>
    <submittedName>
        <fullName evidence="1">Uncharacterized protein</fullName>
    </submittedName>
</protein>
<dbReference type="HOGENOM" id="CLU_3375991_0_0_6"/>
<organism evidence="1 2">
    <name type="scientific">Shewanella violacea (strain JCM 10179 / CIP 106290 / LMG 19151 / DSS12)</name>
    <dbReference type="NCBI Taxonomy" id="637905"/>
    <lineage>
        <taxon>Bacteria</taxon>
        <taxon>Pseudomonadati</taxon>
        <taxon>Pseudomonadota</taxon>
        <taxon>Gammaproteobacteria</taxon>
        <taxon>Alteromonadales</taxon>
        <taxon>Shewanellaceae</taxon>
        <taxon>Shewanella</taxon>
    </lineage>
</organism>
<reference evidence="2" key="1">
    <citation type="journal article" date="2010" name="Mol. Biosyst.">
        <title>Complete genome sequence and comparative analysis of Shewanella violacea, a psychrophilic and piezophilic bacterium from deep sea floor sediments.</title>
        <authorList>
            <person name="Aono E."/>
            <person name="Baba T."/>
            <person name="Ara T."/>
            <person name="Nishi T."/>
            <person name="Nakamichi T."/>
            <person name="Inamoto E."/>
            <person name="Toyonaga H."/>
            <person name="Hasegawa M."/>
            <person name="Takai Y."/>
            <person name="Okumura Y."/>
            <person name="Baba M."/>
            <person name="Tomita M."/>
            <person name="Kato C."/>
            <person name="Oshima T."/>
            <person name="Nakasone K."/>
            <person name="Mori H."/>
        </authorList>
    </citation>
    <scope>NUCLEOTIDE SEQUENCE [LARGE SCALE GENOMIC DNA]</scope>
    <source>
        <strain evidence="2">JCM 10179 / CIP 106290 / LMG 19151 / DSS12</strain>
    </source>
</reference>